<protein>
    <submittedName>
        <fullName evidence="3">Two-component system, unclassified family, response regulator</fullName>
    </submittedName>
</protein>
<reference evidence="4" key="1">
    <citation type="submission" date="2016-10" db="EMBL/GenBank/DDBJ databases">
        <authorList>
            <person name="Varghese N."/>
            <person name="Submissions S."/>
        </authorList>
    </citation>
    <scope>NUCLEOTIDE SEQUENCE [LARGE SCALE GENOMIC DNA]</scope>
    <source>
        <strain evidence="4">DSM 17044</strain>
    </source>
</reference>
<dbReference type="AlphaFoldDB" id="A0A1H7H957"/>
<name>A0A1H7H957_STIAU</name>
<dbReference type="EMBL" id="FOAP01000001">
    <property type="protein sequence ID" value="SEK46791.1"/>
    <property type="molecule type" value="Genomic_DNA"/>
</dbReference>
<keyword evidence="1" id="KW-0597">Phosphoprotein</keyword>
<evidence type="ECO:0000313" key="4">
    <source>
        <dbReference type="Proteomes" id="UP000182719"/>
    </source>
</evidence>
<dbReference type="OrthoDB" id="9793549at2"/>
<dbReference type="SMART" id="SM00448">
    <property type="entry name" value="REC"/>
    <property type="match status" value="1"/>
</dbReference>
<dbReference type="GO" id="GO:0000160">
    <property type="term" value="P:phosphorelay signal transduction system"/>
    <property type="evidence" value="ECO:0007669"/>
    <property type="project" value="InterPro"/>
</dbReference>
<dbReference type="Pfam" id="PF00072">
    <property type="entry name" value="Response_reg"/>
    <property type="match status" value="1"/>
</dbReference>
<organism evidence="3 4">
    <name type="scientific">Stigmatella aurantiaca</name>
    <dbReference type="NCBI Taxonomy" id="41"/>
    <lineage>
        <taxon>Bacteria</taxon>
        <taxon>Pseudomonadati</taxon>
        <taxon>Myxococcota</taxon>
        <taxon>Myxococcia</taxon>
        <taxon>Myxococcales</taxon>
        <taxon>Cystobacterineae</taxon>
        <taxon>Archangiaceae</taxon>
        <taxon>Stigmatella</taxon>
    </lineage>
</organism>
<sequence length="151" mass="17356">MASKRGVILLVDDNVDDVELTLMAFEKMQLDADIIVAYDGLEALDYLFGTGRYAGRDVRELPRLVLLDLKMPRLDGLGLLKRIREDERTRYMPVVMLTSSTEKRDITESYQNWVNSYVRKPVNFKQFEEVSKQLGLYWALLNVTVPGGTHL</sequence>
<gene>
    <name evidence="3" type="ORF">SAMN05444354_101649</name>
</gene>
<evidence type="ECO:0000256" key="1">
    <source>
        <dbReference type="PROSITE-ProRule" id="PRU00169"/>
    </source>
</evidence>
<accession>A0A1H7H957</accession>
<dbReference type="PROSITE" id="PS50110">
    <property type="entry name" value="RESPONSE_REGULATORY"/>
    <property type="match status" value="1"/>
</dbReference>
<dbReference type="Gene3D" id="3.40.50.2300">
    <property type="match status" value="1"/>
</dbReference>
<dbReference type="RefSeq" id="WP_075004857.1">
    <property type="nucleotide sequence ID" value="NZ_FOAP01000001.1"/>
</dbReference>
<dbReference type="PANTHER" id="PTHR44520:SF1">
    <property type="entry name" value="TWO-COMPONENT SYSTEM REGULATORY PROTEIN"/>
    <property type="match status" value="1"/>
</dbReference>
<dbReference type="PANTHER" id="PTHR44520">
    <property type="entry name" value="RESPONSE REGULATOR RCP1-RELATED"/>
    <property type="match status" value="1"/>
</dbReference>
<evidence type="ECO:0000259" key="2">
    <source>
        <dbReference type="PROSITE" id="PS50110"/>
    </source>
</evidence>
<keyword evidence="4" id="KW-1185">Reference proteome</keyword>
<dbReference type="CDD" id="cd17557">
    <property type="entry name" value="REC_Rcp-like"/>
    <property type="match status" value="1"/>
</dbReference>
<feature type="domain" description="Response regulatory" evidence="2">
    <location>
        <begin position="7"/>
        <end position="135"/>
    </location>
</feature>
<dbReference type="InterPro" id="IPR001789">
    <property type="entry name" value="Sig_transdc_resp-reg_receiver"/>
</dbReference>
<dbReference type="SUPFAM" id="SSF52172">
    <property type="entry name" value="CheY-like"/>
    <property type="match status" value="1"/>
</dbReference>
<proteinExistence type="predicted"/>
<dbReference type="InterPro" id="IPR011006">
    <property type="entry name" value="CheY-like_superfamily"/>
</dbReference>
<evidence type="ECO:0000313" key="3">
    <source>
        <dbReference type="EMBL" id="SEK46791.1"/>
    </source>
</evidence>
<dbReference type="InterPro" id="IPR052893">
    <property type="entry name" value="TCS_response_regulator"/>
</dbReference>
<feature type="modified residue" description="4-aspartylphosphate" evidence="1">
    <location>
        <position position="68"/>
    </location>
</feature>
<dbReference type="Proteomes" id="UP000182719">
    <property type="component" value="Unassembled WGS sequence"/>
</dbReference>